<organism evidence="1 2">
    <name type="scientific">Streptococcus mitis</name>
    <dbReference type="NCBI Taxonomy" id="28037"/>
    <lineage>
        <taxon>Bacteria</taxon>
        <taxon>Bacillati</taxon>
        <taxon>Bacillota</taxon>
        <taxon>Bacilli</taxon>
        <taxon>Lactobacillales</taxon>
        <taxon>Streptococcaceae</taxon>
        <taxon>Streptococcus</taxon>
        <taxon>Streptococcus mitis group</taxon>
    </lineage>
</organism>
<gene>
    <name evidence="1" type="ORF">SMIM3I_00301</name>
</gene>
<sequence>MKIKEQTRKLAAGCSKHGFEVVDKTDEVSHIYTTKRR</sequence>
<dbReference type="PATRIC" id="fig|28037.235.peg.64"/>
<proteinExistence type="predicted"/>
<dbReference type="Proteomes" id="UP000075442">
    <property type="component" value="Unassembled WGS sequence"/>
</dbReference>
<dbReference type="AlphaFoldDB" id="A0A150NXT0"/>
<evidence type="ECO:0000313" key="2">
    <source>
        <dbReference type="Proteomes" id="UP000075442"/>
    </source>
</evidence>
<evidence type="ECO:0000313" key="1">
    <source>
        <dbReference type="EMBL" id="KYF38272.1"/>
    </source>
</evidence>
<keyword evidence="1" id="KW-0378">Hydrolase</keyword>
<protein>
    <submittedName>
        <fullName evidence="1">N-ethylammeline chlorohydrolase</fullName>
    </submittedName>
</protein>
<reference evidence="1 2" key="1">
    <citation type="submission" date="2016-01" db="EMBL/GenBank/DDBJ databases">
        <title>Highly variable Streptococcus oralis 1 are common among viridans streptococci isolated from primates.</title>
        <authorList>
            <person name="Denapaite D."/>
            <person name="Rieger M."/>
            <person name="Koendgen S."/>
            <person name="Brueckner R."/>
            <person name="Ochigava I."/>
            <person name="Kappeler P."/>
            <person name="Maetz-Rensing K."/>
            <person name="Leendertz F."/>
        </authorList>
    </citation>
    <scope>NUCLEOTIDE SEQUENCE [LARGE SCALE GENOMIC DNA]</scope>
    <source>
        <strain evidence="1 2">M3-1</strain>
    </source>
</reference>
<dbReference type="GO" id="GO:0016787">
    <property type="term" value="F:hydrolase activity"/>
    <property type="evidence" value="ECO:0007669"/>
    <property type="project" value="UniProtKB-KW"/>
</dbReference>
<name>A0A150NXT0_STRMT</name>
<comment type="caution">
    <text evidence="1">The sequence shown here is derived from an EMBL/GenBank/DDBJ whole genome shotgun (WGS) entry which is preliminary data.</text>
</comment>
<accession>A0A150NXT0</accession>
<dbReference type="EMBL" id="LROU01000003">
    <property type="protein sequence ID" value="KYF38272.1"/>
    <property type="molecule type" value="Genomic_DNA"/>
</dbReference>